<dbReference type="PANTHER" id="PTHR34824">
    <property type="entry name" value="HEAT-INDUCIBLE TRANSCRIPTION REPRESSOR HRCA"/>
    <property type="match status" value="1"/>
</dbReference>
<dbReference type="InterPro" id="IPR036390">
    <property type="entry name" value="WH_DNA-bd_sf"/>
</dbReference>
<evidence type="ECO:0000259" key="7">
    <source>
        <dbReference type="Pfam" id="PF03444"/>
    </source>
</evidence>
<proteinExistence type="inferred from homology"/>
<evidence type="ECO:0000256" key="4">
    <source>
        <dbReference type="ARBA" id="ARBA00023163"/>
    </source>
</evidence>
<evidence type="ECO:0000256" key="3">
    <source>
        <dbReference type="ARBA" id="ARBA00023016"/>
    </source>
</evidence>
<dbReference type="InterPro" id="IPR021153">
    <property type="entry name" value="HrcA_C"/>
</dbReference>
<comment type="function">
    <text evidence="5">Negative regulator of class I heat shock genes (grpE-dnaK-dnaJ and groELS operons). Prevents heat-shock induction of these operons.</text>
</comment>
<dbReference type="EMBL" id="JACHEK010000005">
    <property type="protein sequence ID" value="MBB6144602.1"/>
    <property type="molecule type" value="Genomic_DNA"/>
</dbReference>
<gene>
    <name evidence="5" type="primary">hrcA</name>
    <name evidence="8" type="ORF">HNQ77_002558</name>
</gene>
<feature type="domain" description="Winged helix-turn-helix transcription repressor HrcA DNA-binding" evidence="7">
    <location>
        <begin position="8"/>
        <end position="79"/>
    </location>
</feature>
<evidence type="ECO:0000256" key="5">
    <source>
        <dbReference type="HAMAP-Rule" id="MF_00081"/>
    </source>
</evidence>
<dbReference type="RefSeq" id="WP_050059798.1">
    <property type="nucleotide sequence ID" value="NZ_JACHEK010000005.1"/>
</dbReference>
<keyword evidence="1 5" id="KW-0678">Repressor</keyword>
<dbReference type="AlphaFoldDB" id="A0A841JT64"/>
<dbReference type="InterPro" id="IPR029016">
    <property type="entry name" value="GAF-like_dom_sf"/>
</dbReference>
<dbReference type="Gene3D" id="1.10.10.10">
    <property type="entry name" value="Winged helix-like DNA-binding domain superfamily/Winged helix DNA-binding domain"/>
    <property type="match status" value="1"/>
</dbReference>
<protein>
    <recommendedName>
        <fullName evidence="5">Heat-inducible transcription repressor HrcA</fullName>
    </recommendedName>
</protein>
<keyword evidence="4 5" id="KW-0804">Transcription</keyword>
<dbReference type="GO" id="GO:0003677">
    <property type="term" value="F:DNA binding"/>
    <property type="evidence" value="ECO:0007669"/>
    <property type="project" value="InterPro"/>
</dbReference>
<keyword evidence="2 5" id="KW-0805">Transcription regulation</keyword>
<dbReference type="Proteomes" id="UP000538666">
    <property type="component" value="Unassembled WGS sequence"/>
</dbReference>
<dbReference type="InterPro" id="IPR005104">
    <property type="entry name" value="WHTH_HrcA_DNA-bd"/>
</dbReference>
<dbReference type="Gene3D" id="3.30.450.40">
    <property type="match status" value="1"/>
</dbReference>
<dbReference type="InterPro" id="IPR002571">
    <property type="entry name" value="HrcA"/>
</dbReference>
<dbReference type="SUPFAM" id="SSF46785">
    <property type="entry name" value="Winged helix' DNA-binding domain"/>
    <property type="match status" value="1"/>
</dbReference>
<dbReference type="OrthoDB" id="9783139at2"/>
<evidence type="ECO:0000256" key="1">
    <source>
        <dbReference type="ARBA" id="ARBA00022491"/>
    </source>
</evidence>
<keyword evidence="3 5" id="KW-0346">Stress response</keyword>
<evidence type="ECO:0000259" key="6">
    <source>
        <dbReference type="Pfam" id="PF01628"/>
    </source>
</evidence>
<evidence type="ECO:0000256" key="2">
    <source>
        <dbReference type="ARBA" id="ARBA00023015"/>
    </source>
</evidence>
<dbReference type="Pfam" id="PF01628">
    <property type="entry name" value="HrcA"/>
    <property type="match status" value="1"/>
</dbReference>
<evidence type="ECO:0000313" key="8">
    <source>
        <dbReference type="EMBL" id="MBB6144602.1"/>
    </source>
</evidence>
<evidence type="ECO:0000313" key="9">
    <source>
        <dbReference type="Proteomes" id="UP000538666"/>
    </source>
</evidence>
<sequence>MSSDLRISPRERLVLVTIIENYIDTGEPVGSQAIARQLGNKDGMSAATIRNVMASLDESGLLDQPHTSAGRVPTPQAFRFYVEQLAAQTRLNGMPQERIEQIHDSFAGVSSGQQFLERTSHVLALLSSGVGVAITSTPETQTLEHIHFARLGAGRVLAVVVTMEGAVQDRVIVLDRDLSLPDLETASRFLNENFHGWSIERIQGELARRIEAERSEYNRLMQSLEELYRKGALESQAASATTIFVEGVANLLSTEIDRGRLRTMLHALEAKERLIELLNAYVDARQQNVRVVVGLEEAIPGLHNLVLIGAPTRIGAESLGTVAVIGTTRIQYEQTINAVSYIAQLSDRIFQTPQ</sequence>
<reference evidence="8 9" key="1">
    <citation type="submission" date="2020-08" db="EMBL/GenBank/DDBJ databases">
        <title>Genomic Encyclopedia of Type Strains, Phase IV (KMG-IV): sequencing the most valuable type-strain genomes for metagenomic binning, comparative biology and taxonomic classification.</title>
        <authorList>
            <person name="Goeker M."/>
        </authorList>
    </citation>
    <scope>NUCLEOTIDE SEQUENCE [LARGE SCALE GENOMIC DNA]</scope>
    <source>
        <strain evidence="8 9">DSM 103733</strain>
    </source>
</reference>
<organism evidence="8 9">
    <name type="scientific">Silvibacterium bohemicum</name>
    <dbReference type="NCBI Taxonomy" id="1577686"/>
    <lineage>
        <taxon>Bacteria</taxon>
        <taxon>Pseudomonadati</taxon>
        <taxon>Acidobacteriota</taxon>
        <taxon>Terriglobia</taxon>
        <taxon>Terriglobales</taxon>
        <taxon>Acidobacteriaceae</taxon>
        <taxon>Silvibacterium</taxon>
    </lineage>
</organism>
<dbReference type="SUPFAM" id="SSF55781">
    <property type="entry name" value="GAF domain-like"/>
    <property type="match status" value="1"/>
</dbReference>
<name>A0A841JT64_9BACT</name>
<dbReference type="InterPro" id="IPR023120">
    <property type="entry name" value="WHTH_transcript_rep_HrcA_IDD"/>
</dbReference>
<dbReference type="Pfam" id="PF03444">
    <property type="entry name" value="WHD_HrcA"/>
    <property type="match status" value="1"/>
</dbReference>
<comment type="caution">
    <text evidence="8">The sequence shown here is derived from an EMBL/GenBank/DDBJ whole genome shotgun (WGS) entry which is preliminary data.</text>
</comment>
<keyword evidence="9" id="KW-1185">Reference proteome</keyword>
<dbReference type="Gene3D" id="3.30.390.60">
    <property type="entry name" value="Heat-inducible transcription repressor hrca homolog, domain 3"/>
    <property type="match status" value="1"/>
</dbReference>
<dbReference type="GO" id="GO:0045892">
    <property type="term" value="P:negative regulation of DNA-templated transcription"/>
    <property type="evidence" value="ECO:0007669"/>
    <property type="project" value="UniProtKB-UniRule"/>
</dbReference>
<dbReference type="HAMAP" id="MF_00081">
    <property type="entry name" value="HrcA"/>
    <property type="match status" value="1"/>
</dbReference>
<dbReference type="PIRSF" id="PIRSF005485">
    <property type="entry name" value="HrcA"/>
    <property type="match status" value="1"/>
</dbReference>
<dbReference type="NCBIfam" id="TIGR00331">
    <property type="entry name" value="hrcA"/>
    <property type="match status" value="1"/>
</dbReference>
<accession>A0A841JT64</accession>
<comment type="similarity">
    <text evidence="5">Belongs to the HrcA family.</text>
</comment>
<dbReference type="PANTHER" id="PTHR34824:SF1">
    <property type="entry name" value="HEAT-INDUCIBLE TRANSCRIPTION REPRESSOR HRCA"/>
    <property type="match status" value="1"/>
</dbReference>
<feature type="domain" description="Heat-inducible transcription repressor HrcA C-terminal" evidence="6">
    <location>
        <begin position="114"/>
        <end position="336"/>
    </location>
</feature>
<dbReference type="InterPro" id="IPR036388">
    <property type="entry name" value="WH-like_DNA-bd_sf"/>
</dbReference>